<dbReference type="EMBL" id="SLWM01000008">
    <property type="protein sequence ID" value="TCO20981.1"/>
    <property type="molecule type" value="Genomic_DNA"/>
</dbReference>
<evidence type="ECO:0000256" key="1">
    <source>
        <dbReference type="SAM" id="MobiDB-lite"/>
    </source>
</evidence>
<evidence type="ECO:0000313" key="2">
    <source>
        <dbReference type="EMBL" id="TCO20981.1"/>
    </source>
</evidence>
<reference evidence="2 3" key="1">
    <citation type="journal article" date="2015" name="Stand. Genomic Sci.">
        <title>Genomic Encyclopedia of Bacterial and Archaeal Type Strains, Phase III: the genomes of soil and plant-associated and newly described type strains.</title>
        <authorList>
            <person name="Whitman W.B."/>
            <person name="Woyke T."/>
            <person name="Klenk H.P."/>
            <person name="Zhou Y."/>
            <person name="Lilburn T.G."/>
            <person name="Beck B.J."/>
            <person name="De Vos P."/>
            <person name="Vandamme P."/>
            <person name="Eisen J.A."/>
            <person name="Garrity G."/>
            <person name="Hugenholtz P."/>
            <person name="Kyrpides N.C."/>
        </authorList>
    </citation>
    <scope>NUCLEOTIDE SEQUENCE [LARGE SCALE GENOMIC DNA]</scope>
    <source>
        <strain evidence="2 3">VKM Ac-2538</strain>
    </source>
</reference>
<feature type="compositionally biased region" description="Basic and acidic residues" evidence="1">
    <location>
        <begin position="198"/>
        <end position="222"/>
    </location>
</feature>
<sequence length="435" mass="46499">MARAWSVPSTTSACWAGLVRDQPRAQVRRRVGRVDPGVAQPAEPDLPLDLADRHLGGSPAYRFQRLHVLVETQGALECPAGGFGEQGPLQCPGGRVGAGDLGRLAVREVLGPLVAAEVHHLQQPGIAARRATDDGVQDPGDEGRGLIHPHLSRDVIAVPVVRLFAEGLLELVEHLSGRADHPAVPGVGVLTVPEFVREDRDPLLRPEAGPERQADTDHRTEAPADPGEPDVRLRVDRHGCDRLGPDGLGDLVQQREQGGCLLAVQEVGVRVQPVGAGTEEDRHAERHHGQRDAEPERAVEGQQGDTAEKADQGKKEDYCRQQVCPEPGGVPAGAVDAAALEFAVQGVGEPLLEPLSPEGLVGFSRRRIDVPVALFAPGDVAPVRRICWAHWGQRVTPSWVCTGAVWHHFGLVGWGWLPGIWLVRILDGAVSGGSA</sequence>
<name>A0ABY2BKM9_9ACTN</name>
<feature type="region of interest" description="Disordered" evidence="1">
    <location>
        <begin position="275"/>
        <end position="316"/>
    </location>
</feature>
<proteinExistence type="predicted"/>
<dbReference type="Proteomes" id="UP000295818">
    <property type="component" value="Unassembled WGS sequence"/>
</dbReference>
<keyword evidence="3" id="KW-1185">Reference proteome</keyword>
<gene>
    <name evidence="2" type="ORF">EV644_108195</name>
</gene>
<feature type="region of interest" description="Disordered" evidence="1">
    <location>
        <begin position="198"/>
        <end position="232"/>
    </location>
</feature>
<organism evidence="2 3">
    <name type="scientific">Kribbella orskensis</name>
    <dbReference type="NCBI Taxonomy" id="2512216"/>
    <lineage>
        <taxon>Bacteria</taxon>
        <taxon>Bacillati</taxon>
        <taxon>Actinomycetota</taxon>
        <taxon>Actinomycetes</taxon>
        <taxon>Propionibacteriales</taxon>
        <taxon>Kribbellaceae</taxon>
        <taxon>Kribbella</taxon>
    </lineage>
</organism>
<feature type="compositionally biased region" description="Basic and acidic residues" evidence="1">
    <location>
        <begin position="290"/>
        <end position="299"/>
    </location>
</feature>
<protein>
    <submittedName>
        <fullName evidence="2">Uncharacterized protein</fullName>
    </submittedName>
</protein>
<feature type="compositionally biased region" description="Basic and acidic residues" evidence="1">
    <location>
        <begin position="306"/>
        <end position="316"/>
    </location>
</feature>
<accession>A0ABY2BKM9</accession>
<evidence type="ECO:0000313" key="3">
    <source>
        <dbReference type="Proteomes" id="UP000295818"/>
    </source>
</evidence>
<comment type="caution">
    <text evidence="2">The sequence shown here is derived from an EMBL/GenBank/DDBJ whole genome shotgun (WGS) entry which is preliminary data.</text>
</comment>